<dbReference type="AlphaFoldDB" id="A0A830HEI2"/>
<dbReference type="OrthoDB" id="551600at2759"/>
<dbReference type="GO" id="GO:0016787">
    <property type="term" value="F:hydrolase activity"/>
    <property type="evidence" value="ECO:0007669"/>
    <property type="project" value="InterPro"/>
</dbReference>
<dbReference type="InterPro" id="IPR029052">
    <property type="entry name" value="Metallo-depent_PP-like"/>
</dbReference>
<evidence type="ECO:0000313" key="2">
    <source>
        <dbReference type="EMBL" id="GHP04210.1"/>
    </source>
</evidence>
<dbReference type="Gene3D" id="3.60.21.10">
    <property type="match status" value="1"/>
</dbReference>
<protein>
    <recommendedName>
        <fullName evidence="1">Calcineurin-like phosphoesterase domain-containing protein</fullName>
    </recommendedName>
</protein>
<dbReference type="InterPro" id="IPR004843">
    <property type="entry name" value="Calcineurin-like_PHP"/>
</dbReference>
<evidence type="ECO:0000259" key="1">
    <source>
        <dbReference type="Pfam" id="PF00149"/>
    </source>
</evidence>
<gene>
    <name evidence="2" type="ORF">PPROV_000296400</name>
</gene>
<name>A0A830HEI2_9CHLO</name>
<dbReference type="Proteomes" id="UP000660262">
    <property type="component" value="Unassembled WGS sequence"/>
</dbReference>
<dbReference type="PANTHER" id="PTHR46546:SF4">
    <property type="entry name" value="SHEWANELLA-LIKE PROTEIN PHOSPHATASE 1"/>
    <property type="match status" value="1"/>
</dbReference>
<dbReference type="SUPFAM" id="SSF56300">
    <property type="entry name" value="Metallo-dependent phosphatases"/>
    <property type="match status" value="1"/>
</dbReference>
<accession>A0A830HEI2</accession>
<dbReference type="Pfam" id="PF00149">
    <property type="entry name" value="Metallophos"/>
    <property type="match status" value="1"/>
</dbReference>
<dbReference type="EMBL" id="BNJQ01000007">
    <property type="protein sequence ID" value="GHP04210.1"/>
    <property type="molecule type" value="Genomic_DNA"/>
</dbReference>
<organism evidence="2 3">
    <name type="scientific">Pycnococcus provasolii</name>
    <dbReference type="NCBI Taxonomy" id="41880"/>
    <lineage>
        <taxon>Eukaryota</taxon>
        <taxon>Viridiplantae</taxon>
        <taxon>Chlorophyta</taxon>
        <taxon>Pseudoscourfieldiophyceae</taxon>
        <taxon>Pseudoscourfieldiales</taxon>
        <taxon>Pycnococcaceae</taxon>
        <taxon>Pycnococcus</taxon>
    </lineage>
</organism>
<feature type="domain" description="Calcineurin-like phosphoesterase" evidence="1">
    <location>
        <begin position="21"/>
        <end position="145"/>
    </location>
</feature>
<comment type="caution">
    <text evidence="2">The sequence shown here is derived from an EMBL/GenBank/DDBJ whole genome shotgun (WGS) entry which is preliminary data.</text>
</comment>
<keyword evidence="3" id="KW-1185">Reference proteome</keyword>
<proteinExistence type="predicted"/>
<evidence type="ECO:0000313" key="3">
    <source>
        <dbReference type="Proteomes" id="UP000660262"/>
    </source>
</evidence>
<reference evidence="2" key="1">
    <citation type="submission" date="2020-10" db="EMBL/GenBank/DDBJ databases">
        <title>Unveiling of a novel bifunctional photoreceptor, Dualchrome1, isolated from a cosmopolitan green alga.</title>
        <authorList>
            <person name="Suzuki S."/>
            <person name="Kawachi M."/>
        </authorList>
    </citation>
    <scope>NUCLEOTIDE SEQUENCE</scope>
    <source>
        <strain evidence="2">NIES 2893</strain>
    </source>
</reference>
<dbReference type="PANTHER" id="PTHR46546">
    <property type="entry name" value="SHEWANELLA-LIKE PROTEIN PHOSPHATASE 1"/>
    <property type="match status" value="1"/>
</dbReference>
<sequence>MRALTTAKIVDEHAHWIAGDTTLVQTGDLVDRGNASLAVLELFARLEEEAPLHGGRVVPLLGNHEWLCLSSDYRYASKHELAWLGENVPSGKASDVRPAVSRWLDNFLRLYAGGANLDVLDRVYTEEERPKLNNIIRQGADIWMDIFGSGGPYAQLLSSRRIATVEGKGKCRTLFVHAGLPESVVPKLYGTVDALNEAGGAMLKYHAAPRGAKPDAPSKDAKRIITGNDGPLWIRSWAMDRAARVCPAIETVVEESQVRRAVVGHTVQEEVTEKCHGHLTLLDVGMSDAYNPGGKPTVWECEDGQVRIVTPSGRKNFGSRHDDEL</sequence>